<evidence type="ECO:0000256" key="2">
    <source>
        <dbReference type="ARBA" id="ARBA00006275"/>
    </source>
</evidence>
<comment type="similarity">
    <text evidence="2">Belongs to the SusD family.</text>
</comment>
<reference evidence="8" key="1">
    <citation type="journal article" date="2014" name="Int. J. Syst. Evol. Microbiol.">
        <title>Complete genome sequence of Corynebacterium casei LMG S-19264T (=DSM 44701T), isolated from a smear-ripened cheese.</title>
        <authorList>
            <consortium name="US DOE Joint Genome Institute (JGI-PGF)"/>
            <person name="Walter F."/>
            <person name="Albersmeier A."/>
            <person name="Kalinowski J."/>
            <person name="Ruckert C."/>
        </authorList>
    </citation>
    <scope>NUCLEOTIDE SEQUENCE</scope>
    <source>
        <strain evidence="8">CGMCC 1.15290</strain>
    </source>
</reference>
<protein>
    <recommendedName>
        <fullName evidence="10">SusD family protein</fullName>
    </recommendedName>
</protein>
<evidence type="ECO:0000313" key="9">
    <source>
        <dbReference type="Proteomes" id="UP000627292"/>
    </source>
</evidence>
<keyword evidence="9" id="KW-1185">Reference proteome</keyword>
<dbReference type="AlphaFoldDB" id="A0A917IW96"/>
<comment type="subcellular location">
    <subcellularLocation>
        <location evidence="1">Cell outer membrane</location>
    </subcellularLocation>
</comment>
<evidence type="ECO:0000256" key="4">
    <source>
        <dbReference type="ARBA" id="ARBA00023136"/>
    </source>
</evidence>
<feature type="domain" description="SusD-like N-terminal" evidence="7">
    <location>
        <begin position="39"/>
        <end position="180"/>
    </location>
</feature>
<gene>
    <name evidence="8" type="ORF">GCM10011379_16740</name>
</gene>
<dbReference type="SUPFAM" id="SSF48452">
    <property type="entry name" value="TPR-like"/>
    <property type="match status" value="1"/>
</dbReference>
<comment type="caution">
    <text evidence="8">The sequence shown here is derived from an EMBL/GenBank/DDBJ whole genome shotgun (WGS) entry which is preliminary data.</text>
</comment>
<keyword evidence="4" id="KW-0472">Membrane</keyword>
<dbReference type="InterPro" id="IPR033985">
    <property type="entry name" value="SusD-like_N"/>
</dbReference>
<dbReference type="InterPro" id="IPR012944">
    <property type="entry name" value="SusD_RagB_dom"/>
</dbReference>
<evidence type="ECO:0000259" key="7">
    <source>
        <dbReference type="Pfam" id="PF14322"/>
    </source>
</evidence>
<evidence type="ECO:0000259" key="6">
    <source>
        <dbReference type="Pfam" id="PF07980"/>
    </source>
</evidence>
<evidence type="ECO:0000256" key="1">
    <source>
        <dbReference type="ARBA" id="ARBA00004442"/>
    </source>
</evidence>
<keyword evidence="5" id="KW-0998">Cell outer membrane</keyword>
<organism evidence="8 9">
    <name type="scientific">Filimonas zeae</name>
    <dbReference type="NCBI Taxonomy" id="1737353"/>
    <lineage>
        <taxon>Bacteria</taxon>
        <taxon>Pseudomonadati</taxon>
        <taxon>Bacteroidota</taxon>
        <taxon>Chitinophagia</taxon>
        <taxon>Chitinophagales</taxon>
        <taxon>Chitinophagaceae</taxon>
        <taxon>Filimonas</taxon>
    </lineage>
</organism>
<evidence type="ECO:0000256" key="3">
    <source>
        <dbReference type="ARBA" id="ARBA00022729"/>
    </source>
</evidence>
<dbReference type="GO" id="GO:0009279">
    <property type="term" value="C:cell outer membrane"/>
    <property type="evidence" value="ECO:0007669"/>
    <property type="project" value="UniProtKB-SubCell"/>
</dbReference>
<dbReference type="Pfam" id="PF14322">
    <property type="entry name" value="SusD-like_3"/>
    <property type="match status" value="1"/>
</dbReference>
<dbReference type="Proteomes" id="UP000627292">
    <property type="component" value="Unassembled WGS sequence"/>
</dbReference>
<accession>A0A917IW96</accession>
<proteinExistence type="inferred from homology"/>
<evidence type="ECO:0000256" key="5">
    <source>
        <dbReference type="ARBA" id="ARBA00023237"/>
    </source>
</evidence>
<dbReference type="InterPro" id="IPR011990">
    <property type="entry name" value="TPR-like_helical_dom_sf"/>
</dbReference>
<feature type="domain" description="RagB/SusD" evidence="6">
    <location>
        <begin position="296"/>
        <end position="388"/>
    </location>
</feature>
<dbReference type="Pfam" id="PF07980">
    <property type="entry name" value="SusD_RagB"/>
    <property type="match status" value="1"/>
</dbReference>
<evidence type="ECO:0000313" key="8">
    <source>
        <dbReference type="EMBL" id="GGH64560.1"/>
    </source>
</evidence>
<name>A0A917IW96_9BACT</name>
<keyword evidence="3" id="KW-0732">Signal</keyword>
<dbReference type="Gene3D" id="1.25.40.390">
    <property type="match status" value="1"/>
</dbReference>
<sequence>MNSVNMYDYTFGFPGLVMGDDVAAEETEFQYSLATTKSMFQWLADVYKPTDNPRELASLMANIYACNKTASEVMSSSEGTETQKRALRAEALANRAWLNFQLINLYAKPYVQATAATDPGFPVITTADVTRNDFSRGTVQEMYDFIISDLNAAIPDLPVQNAIQTRMSRAAAEGLLGKVYVYMGMPAEALKHLDNCFLAISSWATAPSLYDYNVTLAAGGSFLPITFFGPKYPGNTPSDMKECVLARTATGGSSTGTGTSSDGLVLSHETQALFKSTDLRLQLYSNKFSSGAVISGGRIRKYALKYVFIGVQMAELYLLRAEVKARLNDLPGAVSDVEFLRSKRMPASDSKIESATAGDQFALIRFIFEERQREFAQEGYRWDDMRRMSVDPVFPSVTHQHTLFRTTGTQDIYTLKPERLVMKLPPVLLQSNPAFQDNP</sequence>
<reference evidence="8" key="2">
    <citation type="submission" date="2020-09" db="EMBL/GenBank/DDBJ databases">
        <authorList>
            <person name="Sun Q."/>
            <person name="Zhou Y."/>
        </authorList>
    </citation>
    <scope>NUCLEOTIDE SEQUENCE</scope>
    <source>
        <strain evidence="8">CGMCC 1.15290</strain>
    </source>
</reference>
<dbReference type="EMBL" id="BMIB01000002">
    <property type="protein sequence ID" value="GGH64560.1"/>
    <property type="molecule type" value="Genomic_DNA"/>
</dbReference>
<evidence type="ECO:0008006" key="10">
    <source>
        <dbReference type="Google" id="ProtNLM"/>
    </source>
</evidence>